<keyword evidence="2" id="KW-0812">Transmembrane</keyword>
<keyword evidence="2" id="KW-0564">Palmitate</keyword>
<feature type="coiled-coil region" evidence="3">
    <location>
        <begin position="389"/>
        <end position="416"/>
    </location>
</feature>
<dbReference type="InterPro" id="IPR003423">
    <property type="entry name" value="OMP_efflux"/>
</dbReference>
<dbReference type="Proteomes" id="UP000244677">
    <property type="component" value="Chromosome"/>
</dbReference>
<evidence type="ECO:0000313" key="4">
    <source>
        <dbReference type="EMBL" id="AWG26767.1"/>
    </source>
</evidence>
<keyword evidence="3" id="KW-0175">Coiled coil</keyword>
<organism evidence="4 5">
    <name type="scientific">Flavobacterium kingsejongi</name>
    <dbReference type="NCBI Taxonomy" id="1678728"/>
    <lineage>
        <taxon>Bacteria</taxon>
        <taxon>Pseudomonadati</taxon>
        <taxon>Bacteroidota</taxon>
        <taxon>Flavobacteriia</taxon>
        <taxon>Flavobacteriales</taxon>
        <taxon>Flavobacteriaceae</taxon>
        <taxon>Flavobacterium</taxon>
    </lineage>
</organism>
<proteinExistence type="inferred from homology"/>
<gene>
    <name evidence="4" type="ORF">FK004_16785</name>
</gene>
<dbReference type="PANTHER" id="PTHR30203">
    <property type="entry name" value="OUTER MEMBRANE CATION EFFLUX PROTEIN"/>
    <property type="match status" value="1"/>
</dbReference>
<keyword evidence="5" id="KW-1185">Reference proteome</keyword>
<accession>A0A2S1LSM7</accession>
<comment type="subcellular location">
    <subcellularLocation>
        <location evidence="2">Cell membrane</location>
        <topology evidence="2">Lipid-anchor</topology>
    </subcellularLocation>
</comment>
<reference evidence="4 5" key="1">
    <citation type="submission" date="2017-04" db="EMBL/GenBank/DDBJ databases">
        <title>Complete genome sequence of Flavobacterium kingsejong AJ004.</title>
        <authorList>
            <person name="Lee P.C."/>
        </authorList>
    </citation>
    <scope>NUCLEOTIDE SEQUENCE [LARGE SCALE GENOMIC DNA]</scope>
    <source>
        <strain evidence="4 5">AJ004</strain>
    </source>
</reference>
<feature type="signal peptide" evidence="2">
    <location>
        <begin position="1"/>
        <end position="22"/>
    </location>
</feature>
<dbReference type="Gene3D" id="2.20.200.10">
    <property type="entry name" value="Outer membrane efflux proteins (OEP)"/>
    <property type="match status" value="1"/>
</dbReference>
<dbReference type="EMBL" id="CP020919">
    <property type="protein sequence ID" value="AWG26767.1"/>
    <property type="molecule type" value="Genomic_DNA"/>
</dbReference>
<evidence type="ECO:0000256" key="1">
    <source>
        <dbReference type="ARBA" id="ARBA00007613"/>
    </source>
</evidence>
<dbReference type="NCBIfam" id="TIGR01845">
    <property type="entry name" value="outer_NodT"/>
    <property type="match status" value="1"/>
</dbReference>
<sequence>MKKYNMQYVVVGLLLLTLTACKISTDTVAPKSAVPDHFRDSATADSLSVADLEWKQFFTDASLLKLIDSAVAKNNDLLIAQKNVEAAQWQLKQAKWGNIPEINLQATAVSNRLSENSLNGLSTNTFLGKNHVEDYNAGAFLSWEADIWGKIRNQKKSALAQYLQSGEAKKALQTIVVANVSKGYYNLLMLDEQLRTARKNLVLNDSTLFVINLQYDAGQVTSLAIQQAEAQRLTAAQLIPQLEQNITVQENALSILTGSFPKARERNTVLSAMVVTEDPAVGFPSALLARRPDVKSAELGLKVANAKVGITKAAMYPALNITASGGVNAFESANWFSLPASLFGTVAGSLTQPLLQRKKLKTQFEIAKIEREKSVIAFRQAVLVAVGEVSDAQVKVEKLKAQHEAAAARVQTLQKAIRNATMLFQNGMANYLEVIVAQSNLLQSELEAASIRKAQLDANVELYRALGGGWK</sequence>
<evidence type="ECO:0000313" key="5">
    <source>
        <dbReference type="Proteomes" id="UP000244677"/>
    </source>
</evidence>
<evidence type="ECO:0000256" key="3">
    <source>
        <dbReference type="SAM" id="Coils"/>
    </source>
</evidence>
<keyword evidence="2" id="KW-1134">Transmembrane beta strand</keyword>
<dbReference type="GO" id="GO:0005886">
    <property type="term" value="C:plasma membrane"/>
    <property type="evidence" value="ECO:0007669"/>
    <property type="project" value="UniProtKB-SubCell"/>
</dbReference>
<keyword evidence="2" id="KW-0472">Membrane</keyword>
<dbReference type="PROSITE" id="PS51257">
    <property type="entry name" value="PROKAR_LIPOPROTEIN"/>
    <property type="match status" value="1"/>
</dbReference>
<dbReference type="OrthoDB" id="9770517at2"/>
<keyword evidence="2" id="KW-0732">Signal</keyword>
<keyword evidence="2" id="KW-0449">Lipoprotein</keyword>
<dbReference type="InterPro" id="IPR010131">
    <property type="entry name" value="MdtP/NodT-like"/>
</dbReference>
<dbReference type="KEGG" id="fki:FK004_16785"/>
<dbReference type="RefSeq" id="WP_108738269.1">
    <property type="nucleotide sequence ID" value="NZ_CP020919.1"/>
</dbReference>
<dbReference type="AlphaFoldDB" id="A0A2S1LSM7"/>
<evidence type="ECO:0000256" key="2">
    <source>
        <dbReference type="RuleBase" id="RU362097"/>
    </source>
</evidence>
<dbReference type="PANTHER" id="PTHR30203:SF33">
    <property type="entry name" value="BLR4455 PROTEIN"/>
    <property type="match status" value="1"/>
</dbReference>
<comment type="similarity">
    <text evidence="1 2">Belongs to the outer membrane factor (OMF) (TC 1.B.17) family.</text>
</comment>
<dbReference type="Pfam" id="PF02321">
    <property type="entry name" value="OEP"/>
    <property type="match status" value="2"/>
</dbReference>
<dbReference type="SUPFAM" id="SSF56954">
    <property type="entry name" value="Outer membrane efflux proteins (OEP)"/>
    <property type="match status" value="1"/>
</dbReference>
<dbReference type="GO" id="GO:0015562">
    <property type="term" value="F:efflux transmembrane transporter activity"/>
    <property type="evidence" value="ECO:0007669"/>
    <property type="project" value="InterPro"/>
</dbReference>
<dbReference type="Gene3D" id="1.20.1600.10">
    <property type="entry name" value="Outer membrane efflux proteins (OEP)"/>
    <property type="match status" value="1"/>
</dbReference>
<protein>
    <submittedName>
        <fullName evidence="4">RND transporter</fullName>
    </submittedName>
</protein>
<feature type="chain" id="PRO_5015369770" evidence="2">
    <location>
        <begin position="23"/>
        <end position="471"/>
    </location>
</feature>
<name>A0A2S1LSM7_9FLAO</name>